<evidence type="ECO:0000256" key="3">
    <source>
        <dbReference type="SAM" id="MobiDB-lite"/>
    </source>
</evidence>
<reference evidence="5 6" key="1">
    <citation type="journal article" date="2020" name="G3 (Bethesda)">
        <title>Draft Genome of the Common Snapping Turtle, Chelydra serpentina, a Model for Phenotypic Plasticity in Reptiles.</title>
        <authorList>
            <person name="Das D."/>
            <person name="Singh S.K."/>
            <person name="Bierstedt J."/>
            <person name="Erickson A."/>
            <person name="Galli G.L.J."/>
            <person name="Crossley D.A. 2nd"/>
            <person name="Rhen T."/>
        </authorList>
    </citation>
    <scope>NUCLEOTIDE SEQUENCE [LARGE SCALE GENOMIC DNA]</scope>
    <source>
        <strain evidence="5">KW</strain>
    </source>
</reference>
<dbReference type="GO" id="GO:0005886">
    <property type="term" value="C:plasma membrane"/>
    <property type="evidence" value="ECO:0007669"/>
    <property type="project" value="TreeGrafter"/>
</dbReference>
<evidence type="ECO:0000259" key="4">
    <source>
        <dbReference type="PROSITE" id="PS51778"/>
    </source>
</evidence>
<comment type="caution">
    <text evidence="5">The sequence shown here is derived from an EMBL/GenBank/DDBJ whole genome shotgun (WGS) entry which is preliminary data.</text>
</comment>
<name>A0A8T1S107_CHESE</name>
<keyword evidence="6" id="KW-1185">Reference proteome</keyword>
<dbReference type="GO" id="GO:0120020">
    <property type="term" value="F:cholesterol transfer activity"/>
    <property type="evidence" value="ECO:0007669"/>
    <property type="project" value="TreeGrafter"/>
</dbReference>
<feature type="non-terminal residue" evidence="5">
    <location>
        <position position="1"/>
    </location>
</feature>
<protein>
    <recommendedName>
        <fullName evidence="4">VASt domain-containing protein</fullName>
    </recommendedName>
</protein>
<dbReference type="InterPro" id="IPR051482">
    <property type="entry name" value="Cholesterol_transport"/>
</dbReference>
<dbReference type="PANTHER" id="PTHR23319:SF8">
    <property type="entry name" value="PROTEIN ASTER-A"/>
    <property type="match status" value="1"/>
</dbReference>
<dbReference type="Proteomes" id="UP000765507">
    <property type="component" value="Unassembled WGS sequence"/>
</dbReference>
<dbReference type="Pfam" id="PF16016">
    <property type="entry name" value="VASt"/>
    <property type="match status" value="1"/>
</dbReference>
<keyword evidence="2" id="KW-0472">Membrane</keyword>
<dbReference type="PANTHER" id="PTHR23319">
    <property type="entry name" value="GRAM DOMAIN CONTAINING 1B, ISOFORM E"/>
    <property type="match status" value="1"/>
</dbReference>
<evidence type="ECO:0000313" key="5">
    <source>
        <dbReference type="EMBL" id="KAG6922719.1"/>
    </source>
</evidence>
<dbReference type="EMBL" id="JAHGAV010001173">
    <property type="protein sequence ID" value="KAG6922719.1"/>
    <property type="molecule type" value="Genomic_DNA"/>
</dbReference>
<dbReference type="GO" id="GO:0015485">
    <property type="term" value="F:cholesterol binding"/>
    <property type="evidence" value="ECO:0007669"/>
    <property type="project" value="TreeGrafter"/>
</dbReference>
<feature type="compositionally biased region" description="Low complexity" evidence="3">
    <location>
        <begin position="34"/>
        <end position="53"/>
    </location>
</feature>
<feature type="region of interest" description="Disordered" evidence="3">
    <location>
        <begin position="20"/>
        <end position="66"/>
    </location>
</feature>
<dbReference type="PROSITE" id="PS51778">
    <property type="entry name" value="VAST"/>
    <property type="match status" value="1"/>
</dbReference>
<comment type="subcellular location">
    <subcellularLocation>
        <location evidence="1">Membrane</location>
    </subcellularLocation>
</comment>
<sequence length="237" mass="25851">PSRELSDIIELRDLALPCPADLKLEPSPPLARTAASQSFHSLASSSDGAASLAEDPEENVDSQADTASTCTATLGWSPRRLPPCGGPRCLPWGTCCPLRSSPPTPATPPPPPPPPHRMKRRWYAFSDLPWRLLLNCVYCLGAERLQQMLFSDSPFMQSFLGQRKFTDVTLTSWSGKSKCHQSRVLSYTIPLSNPLGPKAAAVVETQTLFRASPDSGACVVDSEVITQGIPYQDYFYT</sequence>
<dbReference type="InterPro" id="IPR031968">
    <property type="entry name" value="VASt"/>
</dbReference>
<feature type="domain" description="VASt" evidence="4">
    <location>
        <begin position="129"/>
        <end position="237"/>
    </location>
</feature>
<organism evidence="5 6">
    <name type="scientific">Chelydra serpentina</name>
    <name type="common">Snapping turtle</name>
    <name type="synonym">Testudo serpentina</name>
    <dbReference type="NCBI Taxonomy" id="8475"/>
    <lineage>
        <taxon>Eukaryota</taxon>
        <taxon>Metazoa</taxon>
        <taxon>Chordata</taxon>
        <taxon>Craniata</taxon>
        <taxon>Vertebrata</taxon>
        <taxon>Euteleostomi</taxon>
        <taxon>Archelosauria</taxon>
        <taxon>Testudinata</taxon>
        <taxon>Testudines</taxon>
        <taxon>Cryptodira</taxon>
        <taxon>Durocryptodira</taxon>
        <taxon>Americhelydia</taxon>
        <taxon>Chelydroidea</taxon>
        <taxon>Chelydridae</taxon>
        <taxon>Chelydra</taxon>
    </lineage>
</organism>
<evidence type="ECO:0000256" key="1">
    <source>
        <dbReference type="ARBA" id="ARBA00004370"/>
    </source>
</evidence>
<gene>
    <name evidence="5" type="ORF">G0U57_001201</name>
</gene>
<proteinExistence type="predicted"/>
<dbReference type="GO" id="GO:0032366">
    <property type="term" value="P:intracellular sterol transport"/>
    <property type="evidence" value="ECO:0007669"/>
    <property type="project" value="TreeGrafter"/>
</dbReference>
<evidence type="ECO:0000256" key="2">
    <source>
        <dbReference type="ARBA" id="ARBA00023136"/>
    </source>
</evidence>
<accession>A0A8T1S107</accession>
<evidence type="ECO:0000313" key="6">
    <source>
        <dbReference type="Proteomes" id="UP000765507"/>
    </source>
</evidence>
<dbReference type="GO" id="GO:0140268">
    <property type="term" value="C:endoplasmic reticulum-plasma membrane contact site"/>
    <property type="evidence" value="ECO:0007669"/>
    <property type="project" value="TreeGrafter"/>
</dbReference>
<feature type="non-terminal residue" evidence="5">
    <location>
        <position position="237"/>
    </location>
</feature>
<dbReference type="AlphaFoldDB" id="A0A8T1S107"/>
<dbReference type="OrthoDB" id="2162691at2759"/>
<dbReference type="GO" id="GO:0005789">
    <property type="term" value="C:endoplasmic reticulum membrane"/>
    <property type="evidence" value="ECO:0007669"/>
    <property type="project" value="TreeGrafter"/>
</dbReference>